<sequence>MHEFIDYLNTRDASFSDKQKEKSSLINPDNLNDSIDSLPGSYQKQIFSQKKNLCIQNNSVVYQKWHKSNDILYFKNSISLMLSEDDLNCISSNFNSEGSIVDYFLHFSFEISGYNIYASNKIPQIPKVFEIETPIDFSKDFCSTYKNNVFLSSINELNAPESTLVNKQSKLTASTAIRSQITDNDLNSKYSTSLAKRNTATSDYLLINSREISTYHQINPYASFYSNRSDKSAAFTLFFDVGADSEILSSCEISHPRETLLELDYSSDEIGQKNISFEKTSAFKNTIEPSYDDGSILKYPKKTLLPSSLKNNLNSIFTKNEQKKENTDFINKTQGDHSELYINNSCRINQKSKVLKHSGNAGENFLGLKNGKMIDILESEEKKKQTFAGKSNYKEIQNVDIKNNSFENTKAAYNEDEEIFVVFPSKPLTQHKTFIVNNVQPTTENSLPLESKKSLKAKSSRAKIKKMISKNDIMKKLSQKFNLMPSLKTEPMPNTNFIPQVEKNNENNLELDFSLGLHLNYSSSFRDSVFKCLKKYE</sequence>
<gene>
    <name evidence="1" type="ORF">BB561_005844</name>
</gene>
<name>A0A2T9Y7Y9_9FUNG</name>
<dbReference type="Proteomes" id="UP000245383">
    <property type="component" value="Unassembled WGS sequence"/>
</dbReference>
<accession>A0A2T9Y7Y9</accession>
<dbReference type="AlphaFoldDB" id="A0A2T9Y7Y9"/>
<protein>
    <submittedName>
        <fullName evidence="1">Uncharacterized protein</fullName>
    </submittedName>
</protein>
<comment type="caution">
    <text evidence="1">The sequence shown here is derived from an EMBL/GenBank/DDBJ whole genome shotgun (WGS) entry which is preliminary data.</text>
</comment>
<evidence type="ECO:0000313" key="2">
    <source>
        <dbReference type="Proteomes" id="UP000245383"/>
    </source>
</evidence>
<keyword evidence="2" id="KW-1185">Reference proteome</keyword>
<dbReference type="EMBL" id="MBFR01000383">
    <property type="protein sequence ID" value="PVU88460.1"/>
    <property type="molecule type" value="Genomic_DNA"/>
</dbReference>
<evidence type="ECO:0000313" key="1">
    <source>
        <dbReference type="EMBL" id="PVU88460.1"/>
    </source>
</evidence>
<organism evidence="1 2">
    <name type="scientific">Smittium simulii</name>
    <dbReference type="NCBI Taxonomy" id="133385"/>
    <lineage>
        <taxon>Eukaryota</taxon>
        <taxon>Fungi</taxon>
        <taxon>Fungi incertae sedis</taxon>
        <taxon>Zoopagomycota</taxon>
        <taxon>Kickxellomycotina</taxon>
        <taxon>Harpellomycetes</taxon>
        <taxon>Harpellales</taxon>
        <taxon>Legeriomycetaceae</taxon>
        <taxon>Smittium</taxon>
    </lineage>
</organism>
<proteinExistence type="predicted"/>
<reference evidence="1 2" key="1">
    <citation type="journal article" date="2018" name="MBio">
        <title>Comparative Genomics Reveals the Core Gene Toolbox for the Fungus-Insect Symbiosis.</title>
        <authorList>
            <person name="Wang Y."/>
            <person name="Stata M."/>
            <person name="Wang W."/>
            <person name="Stajich J.E."/>
            <person name="White M.M."/>
            <person name="Moncalvo J.M."/>
        </authorList>
    </citation>
    <scope>NUCLEOTIDE SEQUENCE [LARGE SCALE GENOMIC DNA]</scope>
    <source>
        <strain evidence="1 2">SWE-8-4</strain>
    </source>
</reference>